<dbReference type="AlphaFoldDB" id="A0A6P1T839"/>
<accession>A0A6P1T839</accession>
<name>A0A6P1T839_9GAMM</name>
<evidence type="ECO:0000313" key="1">
    <source>
        <dbReference type="EMBL" id="MBB5211391.1"/>
    </source>
</evidence>
<dbReference type="InterPro" id="IPR010732">
    <property type="entry name" value="T6SS_TssG-like"/>
</dbReference>
<proteinExistence type="predicted"/>
<dbReference type="Proteomes" id="UP000563601">
    <property type="component" value="Unassembled WGS sequence"/>
</dbReference>
<dbReference type="EMBL" id="CP047491">
    <property type="protein sequence ID" value="QHQ37853.1"/>
    <property type="molecule type" value="Genomic_DNA"/>
</dbReference>
<reference evidence="2 3" key="1">
    <citation type="submission" date="2020-01" db="EMBL/GenBank/DDBJ databases">
        <title>The possibility of degradation of plastic by Microbulbifer hydrolyticus IRE-31.</title>
        <authorList>
            <person name="Liu L."/>
        </authorList>
    </citation>
    <scope>NUCLEOTIDE SEQUENCE [LARGE SCALE GENOMIC DNA]</scope>
    <source>
        <strain evidence="2 3">IRE-31</strain>
    </source>
</reference>
<evidence type="ECO:0000313" key="3">
    <source>
        <dbReference type="Proteomes" id="UP000464675"/>
    </source>
</evidence>
<protein>
    <submittedName>
        <fullName evidence="2">Type VI secretion system baseplate subunit TssG</fullName>
    </submittedName>
    <submittedName>
        <fullName evidence="1">Type VI secretion system protein ImpH</fullName>
    </submittedName>
</protein>
<sequence>MATSRRRQSTVVIDNLESAPYEYEFFQAVRLLEMAALQDEHQSHGVSVGDSAPPSREFIRFSAQTSLSFVSADVLRLEGPGRRKKNTESGSEAWCQKWEMEVGFTGLAGSQGVLPYYLTETLQRELKAKNSALKEFLDIFHHRHVSLLYRAWQKYQMPVNYEIARLRGDKDPDLFSQAISSVAGLGTSEMRYRLPLPDDALLGMAGLLGRQQCSAVSLKHMIRCYFGLEVAIEQFQGRWDALPEDVLTRLPCDQHPQGVNNRLGLDTIVGTHCFQAQNKFRVVIEPMGYEDHMAMAPGGRKLEALKAFIQLSAGVEMDFEIAATLYTEQVAPVQLSLNAATQPLLGWNSHMAAEQKDGKPVIISLGADQLSPDEALPTA</sequence>
<dbReference type="OrthoDB" id="1523296at2"/>
<dbReference type="Proteomes" id="UP000464675">
    <property type="component" value="Chromosome"/>
</dbReference>
<reference evidence="1 4" key="2">
    <citation type="submission" date="2020-08" db="EMBL/GenBank/DDBJ databases">
        <title>Genomic Encyclopedia of Type Strains, Phase IV (KMG-IV): sequencing the most valuable type-strain genomes for metagenomic binning, comparative biology and taxonomic classification.</title>
        <authorList>
            <person name="Goeker M."/>
        </authorList>
    </citation>
    <scope>NUCLEOTIDE SEQUENCE [LARGE SCALE GENOMIC DNA]</scope>
    <source>
        <strain evidence="1 4">DSM 11525</strain>
    </source>
</reference>
<gene>
    <name evidence="2" type="primary">tssG</name>
    <name evidence="2" type="ORF">GTQ55_01815</name>
    <name evidence="1" type="ORF">HNQ53_001609</name>
</gene>
<dbReference type="RefSeq" id="WP_161857191.1">
    <property type="nucleotide sequence ID" value="NZ_CP047491.1"/>
</dbReference>
<organism evidence="1 4">
    <name type="scientific">Microbulbifer hydrolyticus</name>
    <dbReference type="NCBI Taxonomy" id="48074"/>
    <lineage>
        <taxon>Bacteria</taxon>
        <taxon>Pseudomonadati</taxon>
        <taxon>Pseudomonadota</taxon>
        <taxon>Gammaproteobacteria</taxon>
        <taxon>Cellvibrionales</taxon>
        <taxon>Microbulbiferaceae</taxon>
        <taxon>Microbulbifer</taxon>
    </lineage>
</organism>
<evidence type="ECO:0000313" key="4">
    <source>
        <dbReference type="Proteomes" id="UP000563601"/>
    </source>
</evidence>
<dbReference type="PANTHER" id="PTHR35564:SF4">
    <property type="entry name" value="CYTOPLASMIC PROTEIN"/>
    <property type="match status" value="1"/>
</dbReference>
<dbReference type="PANTHER" id="PTHR35564">
    <property type="match status" value="1"/>
</dbReference>
<keyword evidence="3" id="KW-1185">Reference proteome</keyword>
<dbReference type="EMBL" id="JACHHR010000002">
    <property type="protein sequence ID" value="MBB5211391.1"/>
    <property type="molecule type" value="Genomic_DNA"/>
</dbReference>
<dbReference type="Pfam" id="PF06996">
    <property type="entry name" value="T6SS_TssG"/>
    <property type="match status" value="1"/>
</dbReference>
<evidence type="ECO:0000313" key="2">
    <source>
        <dbReference type="EMBL" id="QHQ37853.1"/>
    </source>
</evidence>
<dbReference type="NCBIfam" id="TIGR03347">
    <property type="entry name" value="VI_chp_1"/>
    <property type="match status" value="1"/>
</dbReference>